<evidence type="ECO:0000256" key="2">
    <source>
        <dbReference type="ARBA" id="ARBA00023125"/>
    </source>
</evidence>
<evidence type="ECO:0000256" key="3">
    <source>
        <dbReference type="ARBA" id="ARBA00023163"/>
    </source>
</evidence>
<dbReference type="Pfam" id="PF03472">
    <property type="entry name" value="Autoind_bind"/>
    <property type="match status" value="1"/>
</dbReference>
<evidence type="ECO:0000259" key="4">
    <source>
        <dbReference type="Pfam" id="PF03472"/>
    </source>
</evidence>
<keyword evidence="2" id="KW-0238">DNA-binding</keyword>
<dbReference type="InterPro" id="IPR005143">
    <property type="entry name" value="TF_LuxR_autoind-bd_dom"/>
</dbReference>
<sequence>MNSDWVDLLNATDVASYKAGIVRFAHDIGFRTVDAMTVVDHEDGRVEFQFVENIDNADWTSLDPAYAKRDPVMQHLKRSSQPIIWGAGNYRDAGVRETYDVLASLGLHSGLSVASHLPDGRHFVLGVQADRDLSRCVSHMAQALPKLELFSVYALDAAFRLLLPPERQNVGELALREIEALRYGFDGWSGRMLADRFNMGEASCQEWLGRIAAKLDCCHFRQAALKAWRIGVFC</sequence>
<gene>
    <name evidence="5" type="ORF">QRD43_03775</name>
</gene>
<keyword evidence="1" id="KW-0805">Transcription regulation</keyword>
<evidence type="ECO:0000313" key="5">
    <source>
        <dbReference type="EMBL" id="MDL5031016.1"/>
    </source>
</evidence>
<dbReference type="Proteomes" id="UP001238603">
    <property type="component" value="Unassembled WGS sequence"/>
</dbReference>
<proteinExistence type="predicted"/>
<keyword evidence="6" id="KW-1185">Reference proteome</keyword>
<name>A0ABT7LHI1_9BURK</name>
<dbReference type="Gene3D" id="1.10.10.10">
    <property type="entry name" value="Winged helix-like DNA-binding domain superfamily/Winged helix DNA-binding domain"/>
    <property type="match status" value="1"/>
</dbReference>
<reference evidence="5 6" key="1">
    <citation type="submission" date="2023-06" db="EMBL/GenBank/DDBJ databases">
        <title>Pelomonas sp. APW6 16S ribosomal RNA gene genome sequencing and assembly.</title>
        <authorList>
            <person name="Woo H."/>
        </authorList>
    </citation>
    <scope>NUCLEOTIDE SEQUENCE [LARGE SCALE GENOMIC DNA]</scope>
    <source>
        <strain evidence="5 6">APW6</strain>
    </source>
</reference>
<dbReference type="InterPro" id="IPR016032">
    <property type="entry name" value="Sig_transdc_resp-reg_C-effctor"/>
</dbReference>
<dbReference type="SUPFAM" id="SSF75516">
    <property type="entry name" value="Pheromone-binding domain of LuxR-like quorum-sensing transcription factors"/>
    <property type="match status" value="1"/>
</dbReference>
<dbReference type="Gene3D" id="3.30.450.80">
    <property type="entry name" value="Transcription factor LuxR-like, autoinducer-binding domain"/>
    <property type="match status" value="1"/>
</dbReference>
<keyword evidence="3" id="KW-0804">Transcription</keyword>
<organism evidence="5 6">
    <name type="scientific">Roseateles subflavus</name>
    <dbReference type="NCBI Taxonomy" id="3053353"/>
    <lineage>
        <taxon>Bacteria</taxon>
        <taxon>Pseudomonadati</taxon>
        <taxon>Pseudomonadota</taxon>
        <taxon>Betaproteobacteria</taxon>
        <taxon>Burkholderiales</taxon>
        <taxon>Sphaerotilaceae</taxon>
        <taxon>Roseateles</taxon>
    </lineage>
</organism>
<dbReference type="EMBL" id="JASVDS010000001">
    <property type="protein sequence ID" value="MDL5031016.1"/>
    <property type="molecule type" value="Genomic_DNA"/>
</dbReference>
<accession>A0ABT7LHI1</accession>
<feature type="domain" description="Transcription factor LuxR-like autoinducer-binding" evidence="4">
    <location>
        <begin position="17"/>
        <end position="157"/>
    </location>
</feature>
<dbReference type="InterPro" id="IPR036388">
    <property type="entry name" value="WH-like_DNA-bd_sf"/>
</dbReference>
<dbReference type="InterPro" id="IPR036693">
    <property type="entry name" value="TF_LuxR_autoind-bd_dom_sf"/>
</dbReference>
<dbReference type="SUPFAM" id="SSF46894">
    <property type="entry name" value="C-terminal effector domain of the bipartite response regulators"/>
    <property type="match status" value="1"/>
</dbReference>
<evidence type="ECO:0000256" key="1">
    <source>
        <dbReference type="ARBA" id="ARBA00023015"/>
    </source>
</evidence>
<comment type="caution">
    <text evidence="5">The sequence shown here is derived from an EMBL/GenBank/DDBJ whole genome shotgun (WGS) entry which is preliminary data.</text>
</comment>
<protein>
    <submittedName>
        <fullName evidence="5">Autoinducer binding domain-containing protein</fullName>
    </submittedName>
</protein>
<dbReference type="RefSeq" id="WP_285981136.1">
    <property type="nucleotide sequence ID" value="NZ_JASVDS010000001.1"/>
</dbReference>
<evidence type="ECO:0000313" key="6">
    <source>
        <dbReference type="Proteomes" id="UP001238603"/>
    </source>
</evidence>